<dbReference type="Proteomes" id="UP000187085">
    <property type="component" value="Unassembled WGS sequence"/>
</dbReference>
<dbReference type="InterPro" id="IPR037465">
    <property type="entry name" value="YlxR"/>
</dbReference>
<evidence type="ECO:0000313" key="4">
    <source>
        <dbReference type="Proteomes" id="UP000187085"/>
    </source>
</evidence>
<dbReference type="EMBL" id="MRDE01000064">
    <property type="protein sequence ID" value="OMH24158.1"/>
    <property type="molecule type" value="Genomic_DNA"/>
</dbReference>
<keyword evidence="4" id="KW-1185">Reference proteome</keyword>
<dbReference type="AlphaFoldDB" id="A0A1R1L9E2"/>
<dbReference type="InterPro" id="IPR007393">
    <property type="entry name" value="YlxR_dom"/>
</dbReference>
<evidence type="ECO:0000256" key="1">
    <source>
        <dbReference type="SAM" id="MobiDB-lite"/>
    </source>
</evidence>
<feature type="compositionally biased region" description="Basic and acidic residues" evidence="1">
    <location>
        <begin position="96"/>
        <end position="109"/>
    </location>
</feature>
<dbReference type="Gene3D" id="3.30.1230.10">
    <property type="entry name" value="YlxR-like"/>
    <property type="match status" value="1"/>
</dbReference>
<dbReference type="STRING" id="554083.BKD30_09720"/>
<dbReference type="Pfam" id="PF04296">
    <property type="entry name" value="YlxR"/>
    <property type="match status" value="1"/>
</dbReference>
<dbReference type="SUPFAM" id="SSF64376">
    <property type="entry name" value="YlxR-like"/>
    <property type="match status" value="1"/>
</dbReference>
<organism evidence="3 4">
    <name type="scientific">Tersicoccus phoenicis</name>
    <dbReference type="NCBI Taxonomy" id="554083"/>
    <lineage>
        <taxon>Bacteria</taxon>
        <taxon>Bacillati</taxon>
        <taxon>Actinomycetota</taxon>
        <taxon>Actinomycetes</taxon>
        <taxon>Micrococcales</taxon>
        <taxon>Micrococcaceae</taxon>
        <taxon>Tersicoccus</taxon>
    </lineage>
</organism>
<gene>
    <name evidence="3" type="ORF">BKD30_09720</name>
</gene>
<dbReference type="InterPro" id="IPR035931">
    <property type="entry name" value="YlxR-like_sf"/>
</dbReference>
<feature type="region of interest" description="Disordered" evidence="1">
    <location>
        <begin position="89"/>
        <end position="109"/>
    </location>
</feature>
<evidence type="ECO:0000259" key="2">
    <source>
        <dbReference type="Pfam" id="PF04296"/>
    </source>
</evidence>
<evidence type="ECO:0000313" key="3">
    <source>
        <dbReference type="EMBL" id="OMH24158.1"/>
    </source>
</evidence>
<sequence>MDGGDLRAGPVRTCVGCRRRDSQHLLVRVVRSSASSSRLQVDVRHHLPGRGAWLHPEPQCLHRALSRRAFDRAFRAPVDATDVESWIAQHVPGQHQARDDRQPESGSEH</sequence>
<dbReference type="PANTHER" id="PTHR34215:SF1">
    <property type="entry name" value="YLXR DOMAIN-CONTAINING PROTEIN"/>
    <property type="match status" value="1"/>
</dbReference>
<dbReference type="OrthoDB" id="5244965at2"/>
<dbReference type="PANTHER" id="PTHR34215">
    <property type="entry name" value="BLL0784 PROTEIN"/>
    <property type="match status" value="1"/>
</dbReference>
<comment type="caution">
    <text evidence="3">The sequence shown here is derived from an EMBL/GenBank/DDBJ whole genome shotgun (WGS) entry which is preliminary data.</text>
</comment>
<feature type="domain" description="YlxR" evidence="2">
    <location>
        <begin position="12"/>
        <end position="82"/>
    </location>
</feature>
<accession>A0A1R1L9E2</accession>
<protein>
    <recommendedName>
        <fullName evidence="2">YlxR domain-containing protein</fullName>
    </recommendedName>
</protein>
<reference evidence="3 4" key="1">
    <citation type="submission" date="2016-12" db="EMBL/GenBank/DDBJ databases">
        <title>Draft genome of Tersicoccus phoenicis 1P05MA.</title>
        <authorList>
            <person name="Nakajima Y."/>
            <person name="Yoshizawa S."/>
            <person name="Nakamura K."/>
            <person name="Ogura Y."/>
            <person name="Hayashi T."/>
            <person name="Kogure K."/>
        </authorList>
    </citation>
    <scope>NUCLEOTIDE SEQUENCE [LARGE SCALE GENOMIC DNA]</scope>
    <source>
        <strain evidence="3 4">1p05MA</strain>
    </source>
</reference>
<name>A0A1R1L9E2_9MICC</name>
<proteinExistence type="predicted"/>